<evidence type="ECO:0000256" key="4">
    <source>
        <dbReference type="ARBA" id="ARBA00022705"/>
    </source>
</evidence>
<keyword evidence="5" id="KW-0239">DNA-directed DNA polymerase</keyword>
<organism evidence="8 9">
    <name type="scientific">Blastomonas marina</name>
    <dbReference type="NCBI Taxonomy" id="1867408"/>
    <lineage>
        <taxon>Bacteria</taxon>
        <taxon>Pseudomonadati</taxon>
        <taxon>Pseudomonadota</taxon>
        <taxon>Alphaproteobacteria</taxon>
        <taxon>Sphingomonadales</taxon>
        <taxon>Sphingomonadaceae</taxon>
        <taxon>Blastomonas</taxon>
    </lineage>
</organism>
<comment type="catalytic activity">
    <reaction evidence="7">
        <text>DNA(n) + a 2'-deoxyribonucleoside 5'-triphosphate = DNA(n+1) + diphosphate</text>
        <dbReference type="Rhea" id="RHEA:22508"/>
        <dbReference type="Rhea" id="RHEA-COMP:17339"/>
        <dbReference type="Rhea" id="RHEA-COMP:17340"/>
        <dbReference type="ChEBI" id="CHEBI:33019"/>
        <dbReference type="ChEBI" id="CHEBI:61560"/>
        <dbReference type="ChEBI" id="CHEBI:173112"/>
        <dbReference type="EC" id="2.7.7.7"/>
    </reaction>
</comment>
<accession>A0ABQ1F214</accession>
<keyword evidence="9" id="KW-1185">Reference proteome</keyword>
<dbReference type="PANTHER" id="PTHR34388:SF1">
    <property type="entry name" value="DNA POLYMERASE III SUBUNIT DELTA"/>
    <property type="match status" value="1"/>
</dbReference>
<name>A0ABQ1F214_9SPHN</name>
<dbReference type="PANTHER" id="PTHR34388">
    <property type="entry name" value="DNA POLYMERASE III SUBUNIT DELTA"/>
    <property type="match status" value="1"/>
</dbReference>
<evidence type="ECO:0000256" key="1">
    <source>
        <dbReference type="ARBA" id="ARBA00012417"/>
    </source>
</evidence>
<dbReference type="InterPro" id="IPR008921">
    <property type="entry name" value="DNA_pol3_clamp-load_cplx_C"/>
</dbReference>
<evidence type="ECO:0000256" key="7">
    <source>
        <dbReference type="ARBA" id="ARBA00049244"/>
    </source>
</evidence>
<keyword evidence="4" id="KW-0235">DNA replication</keyword>
<comment type="caution">
    <text evidence="8">The sequence shown here is derived from an EMBL/GenBank/DDBJ whole genome shotgun (WGS) entry which is preliminary data.</text>
</comment>
<dbReference type="Gene3D" id="1.20.272.10">
    <property type="match status" value="1"/>
</dbReference>
<keyword evidence="3" id="KW-0548">Nucleotidyltransferase</keyword>
<dbReference type="SUPFAM" id="SSF48019">
    <property type="entry name" value="post-AAA+ oligomerization domain-like"/>
    <property type="match status" value="1"/>
</dbReference>
<dbReference type="InterPro" id="IPR005790">
    <property type="entry name" value="DNA_polIII_delta"/>
</dbReference>
<evidence type="ECO:0000313" key="9">
    <source>
        <dbReference type="Proteomes" id="UP000603317"/>
    </source>
</evidence>
<evidence type="ECO:0000256" key="5">
    <source>
        <dbReference type="ARBA" id="ARBA00022932"/>
    </source>
</evidence>
<evidence type="ECO:0000256" key="2">
    <source>
        <dbReference type="ARBA" id="ARBA00022679"/>
    </source>
</evidence>
<reference evidence="9" key="1">
    <citation type="journal article" date="2019" name="Int. J. Syst. Evol. Microbiol.">
        <title>The Global Catalogue of Microorganisms (GCM) 10K type strain sequencing project: providing services to taxonomists for standard genome sequencing and annotation.</title>
        <authorList>
            <consortium name="The Broad Institute Genomics Platform"/>
            <consortium name="The Broad Institute Genome Sequencing Center for Infectious Disease"/>
            <person name="Wu L."/>
            <person name="Ma J."/>
        </authorList>
    </citation>
    <scope>NUCLEOTIDE SEQUENCE [LARGE SCALE GENOMIC DNA]</scope>
    <source>
        <strain evidence="9">CGMCC 1.15297</strain>
    </source>
</reference>
<dbReference type="RefSeq" id="WP_188640817.1">
    <property type="nucleotide sequence ID" value="NZ_BMID01000001.1"/>
</dbReference>
<comment type="similarity">
    <text evidence="6">Belongs to the DNA polymerase HolA subunit family.</text>
</comment>
<evidence type="ECO:0000256" key="3">
    <source>
        <dbReference type="ARBA" id="ARBA00022695"/>
    </source>
</evidence>
<protein>
    <recommendedName>
        <fullName evidence="1">DNA-directed DNA polymerase</fullName>
        <ecNumber evidence="1">2.7.7.7</ecNumber>
    </recommendedName>
</protein>
<sequence length="343" mass="37274">MKVKSGEFARRAPQLARDCRLFFLCGPDEGGASAAADKLIAALPDAGERIEFSGSEVKSDPVRIADEAVSSSLFGGSRHLYLRVTGDEAKDALELMLDQEEGAAPVVIVARSATDKSRTAKLIEKRADGVVTMFYPPDLRSLAGEVRQMADAAGLRLPTALAERIAGAVRLDARLARSEVEKLALYLVASPQSPKSVDEADYDAVCAASEDDGFNPLVTAVLSGKTDRLAHELERYRQTGMNAVGVLLAFERRVAQLAQLASRLGPRQSIPAFIEAESQARRVFWKDKAELTDQLSRWRGPALDRLVGRMMELHQQLLARSQDGDVLLAQALTQIARHAARGR</sequence>
<dbReference type="NCBIfam" id="TIGR01128">
    <property type="entry name" value="holA"/>
    <property type="match status" value="1"/>
</dbReference>
<evidence type="ECO:0000313" key="8">
    <source>
        <dbReference type="EMBL" id="GFZ96753.1"/>
    </source>
</evidence>
<dbReference type="Proteomes" id="UP000603317">
    <property type="component" value="Unassembled WGS sequence"/>
</dbReference>
<dbReference type="SUPFAM" id="SSF52540">
    <property type="entry name" value="P-loop containing nucleoside triphosphate hydrolases"/>
    <property type="match status" value="1"/>
</dbReference>
<dbReference type="InterPro" id="IPR027417">
    <property type="entry name" value="P-loop_NTPase"/>
</dbReference>
<proteinExistence type="inferred from homology"/>
<evidence type="ECO:0000256" key="6">
    <source>
        <dbReference type="ARBA" id="ARBA00034754"/>
    </source>
</evidence>
<keyword evidence="2" id="KW-0808">Transferase</keyword>
<gene>
    <name evidence="8" type="ORF">GCM10010923_00740</name>
</gene>
<dbReference type="EC" id="2.7.7.7" evidence="1"/>
<dbReference type="EMBL" id="BMID01000001">
    <property type="protein sequence ID" value="GFZ96753.1"/>
    <property type="molecule type" value="Genomic_DNA"/>
</dbReference>